<sequence>MSESGRRDQGTQGFDQRLNTLGCESLWFDRVH</sequence>
<protein>
    <submittedName>
        <fullName evidence="1">Uncharacterized protein</fullName>
    </submittedName>
</protein>
<name>A0A375JCD2_9BURK</name>
<accession>A0A375JCD2</accession>
<evidence type="ECO:0000313" key="2">
    <source>
        <dbReference type="Proteomes" id="UP000256805"/>
    </source>
</evidence>
<dbReference type="AlphaFoldDB" id="A0A375JCD2"/>
<reference evidence="1 2" key="1">
    <citation type="submission" date="2018-01" db="EMBL/GenBank/DDBJ databases">
        <authorList>
            <person name="Gaut B.S."/>
            <person name="Morton B.R."/>
            <person name="Clegg M.T."/>
            <person name="Duvall M.R."/>
        </authorList>
    </citation>
    <scope>NUCLEOTIDE SEQUENCE [LARGE SCALE GENOMIC DNA]</scope>
    <source>
        <strain evidence="1">Cupriavidus taiwanensis cmp 52</strain>
    </source>
</reference>
<gene>
    <name evidence="1" type="ORF">CBM2634_B60049</name>
</gene>
<dbReference type="Proteomes" id="UP000256805">
    <property type="component" value="Unassembled WGS sequence"/>
</dbReference>
<proteinExistence type="predicted"/>
<evidence type="ECO:0000313" key="1">
    <source>
        <dbReference type="EMBL" id="SPS01633.1"/>
    </source>
</evidence>
<organism evidence="1 2">
    <name type="scientific">Cupriavidus taiwanensis</name>
    <dbReference type="NCBI Taxonomy" id="164546"/>
    <lineage>
        <taxon>Bacteria</taxon>
        <taxon>Pseudomonadati</taxon>
        <taxon>Pseudomonadota</taxon>
        <taxon>Betaproteobacteria</taxon>
        <taxon>Burkholderiales</taxon>
        <taxon>Burkholderiaceae</taxon>
        <taxon>Cupriavidus</taxon>
    </lineage>
</organism>
<dbReference type="EMBL" id="OVTA01000047">
    <property type="protein sequence ID" value="SPS01633.1"/>
    <property type="molecule type" value="Genomic_DNA"/>
</dbReference>